<comment type="caution">
    <text evidence="1">The sequence shown here is derived from an EMBL/GenBank/DDBJ whole genome shotgun (WGS) entry which is preliminary data.</text>
</comment>
<organism evidence="1 2">
    <name type="scientific">Lentibacillus kimchii</name>
    <dbReference type="NCBI Taxonomy" id="1542911"/>
    <lineage>
        <taxon>Bacteria</taxon>
        <taxon>Bacillati</taxon>
        <taxon>Bacillota</taxon>
        <taxon>Bacilli</taxon>
        <taxon>Bacillales</taxon>
        <taxon>Bacillaceae</taxon>
        <taxon>Lentibacillus</taxon>
    </lineage>
</organism>
<dbReference type="Gene3D" id="3.40.50.880">
    <property type="match status" value="1"/>
</dbReference>
<accession>A0ABW2US66</accession>
<dbReference type="InterPro" id="IPR011697">
    <property type="entry name" value="Peptidase_C26"/>
</dbReference>
<keyword evidence="2" id="KW-1185">Reference proteome</keyword>
<dbReference type="SUPFAM" id="SSF52317">
    <property type="entry name" value="Class I glutamine amidotransferase-like"/>
    <property type="match status" value="1"/>
</dbReference>
<protein>
    <submittedName>
        <fullName evidence="1">Gamma-glutamyl-gamma-aminobutyrate hydrolase family protein</fullName>
    </submittedName>
</protein>
<dbReference type="PANTHER" id="PTHR43235:SF1">
    <property type="entry name" value="GLUTAMINE AMIDOTRANSFERASE PB2B2.05-RELATED"/>
    <property type="match status" value="1"/>
</dbReference>
<dbReference type="EMBL" id="JBHTGR010000005">
    <property type="protein sequence ID" value="MFC7746183.1"/>
    <property type="molecule type" value="Genomic_DNA"/>
</dbReference>
<dbReference type="PANTHER" id="PTHR43235">
    <property type="entry name" value="GLUTAMINE AMIDOTRANSFERASE PB2B2.05-RELATED"/>
    <property type="match status" value="1"/>
</dbReference>
<dbReference type="InterPro" id="IPR044668">
    <property type="entry name" value="PuuD-like"/>
</dbReference>
<reference evidence="2" key="1">
    <citation type="journal article" date="2019" name="Int. J. Syst. Evol. Microbiol.">
        <title>The Global Catalogue of Microorganisms (GCM) 10K type strain sequencing project: providing services to taxonomists for standard genome sequencing and annotation.</title>
        <authorList>
            <consortium name="The Broad Institute Genomics Platform"/>
            <consortium name="The Broad Institute Genome Sequencing Center for Infectious Disease"/>
            <person name="Wu L."/>
            <person name="Ma J."/>
        </authorList>
    </citation>
    <scope>NUCLEOTIDE SEQUENCE [LARGE SCALE GENOMIC DNA]</scope>
    <source>
        <strain evidence="2">JCM 30234</strain>
    </source>
</reference>
<dbReference type="Pfam" id="PF07722">
    <property type="entry name" value="Peptidase_C26"/>
    <property type="match status" value="1"/>
</dbReference>
<sequence length="243" mass="26762">MQQFTKPVIGITSSIVSHNTIKSLNVHERFIRTVIQAGGVPIVIPNGTDDMPETWMSMCDGLILSSGEDVDPNSYLENPDPQLQKTNVNRDNTEIALVHCAEEQKKPIFAVCRGITLLNAALGGTVIQDIGTWFPQAIQHYQLAERYEATHDIQIESGSWLQKITNSTGIRVNSHHHQAINKLASGLKVTAKTPDGMIEAVESSDAAAVPLFMGVQWHPEAMARVNPTMLELFKSFVMKCTNT</sequence>
<dbReference type="GO" id="GO:0016787">
    <property type="term" value="F:hydrolase activity"/>
    <property type="evidence" value="ECO:0007669"/>
    <property type="project" value="UniProtKB-KW"/>
</dbReference>
<dbReference type="Proteomes" id="UP001596620">
    <property type="component" value="Unassembled WGS sequence"/>
</dbReference>
<dbReference type="PROSITE" id="PS51273">
    <property type="entry name" value="GATASE_TYPE_1"/>
    <property type="match status" value="1"/>
</dbReference>
<evidence type="ECO:0000313" key="2">
    <source>
        <dbReference type="Proteomes" id="UP001596620"/>
    </source>
</evidence>
<proteinExistence type="predicted"/>
<dbReference type="RefSeq" id="WP_382357667.1">
    <property type="nucleotide sequence ID" value="NZ_JBHTGR010000005.1"/>
</dbReference>
<dbReference type="InterPro" id="IPR029062">
    <property type="entry name" value="Class_I_gatase-like"/>
</dbReference>
<gene>
    <name evidence="1" type="ORF">ACFQU8_02875</name>
</gene>
<name>A0ABW2US66_9BACI</name>
<dbReference type="CDD" id="cd01745">
    <property type="entry name" value="GATase1_2"/>
    <property type="match status" value="1"/>
</dbReference>
<keyword evidence="1" id="KW-0378">Hydrolase</keyword>
<evidence type="ECO:0000313" key="1">
    <source>
        <dbReference type="EMBL" id="MFC7746183.1"/>
    </source>
</evidence>